<comment type="caution">
    <text evidence="1">The sequence shown here is derived from an EMBL/GenBank/DDBJ whole genome shotgun (WGS) entry which is preliminary data.</text>
</comment>
<evidence type="ECO:0000313" key="2">
    <source>
        <dbReference type="Proteomes" id="UP000243723"/>
    </source>
</evidence>
<gene>
    <name evidence="1" type="ORF">B9Z65_7957</name>
</gene>
<evidence type="ECO:0000313" key="1">
    <source>
        <dbReference type="EMBL" id="PSK40017.1"/>
    </source>
</evidence>
<keyword evidence="2" id="KW-1185">Reference proteome</keyword>
<dbReference type="AlphaFoldDB" id="A0A2P7YVM2"/>
<accession>A0A2P7YVM2</accession>
<protein>
    <submittedName>
        <fullName evidence="1">Uncharacterized protein</fullName>
    </submittedName>
</protein>
<reference evidence="1 2" key="1">
    <citation type="submission" date="2017-05" db="EMBL/GenBank/DDBJ databases">
        <title>Draft genome sequence of Elsinoe australis.</title>
        <authorList>
            <person name="Cheng Q."/>
        </authorList>
    </citation>
    <scope>NUCLEOTIDE SEQUENCE [LARGE SCALE GENOMIC DNA]</scope>
    <source>
        <strain evidence="1 2">NL1</strain>
    </source>
</reference>
<dbReference type="EMBL" id="NHZQ01000363">
    <property type="protein sequence ID" value="PSK40017.1"/>
    <property type="molecule type" value="Genomic_DNA"/>
</dbReference>
<name>A0A2P7YVM2_9PEZI</name>
<proteinExistence type="predicted"/>
<dbReference type="Proteomes" id="UP000243723">
    <property type="component" value="Unassembled WGS sequence"/>
</dbReference>
<organism evidence="1 2">
    <name type="scientific">Elsinoe australis</name>
    <dbReference type="NCBI Taxonomy" id="40998"/>
    <lineage>
        <taxon>Eukaryota</taxon>
        <taxon>Fungi</taxon>
        <taxon>Dikarya</taxon>
        <taxon>Ascomycota</taxon>
        <taxon>Pezizomycotina</taxon>
        <taxon>Dothideomycetes</taxon>
        <taxon>Dothideomycetidae</taxon>
        <taxon>Myriangiales</taxon>
        <taxon>Elsinoaceae</taxon>
        <taxon>Elsinoe</taxon>
    </lineage>
</organism>
<sequence length="71" mass="7808">MASLFKSTTTYDPIFALLNADTRDERDRLTEKWRDHKLSELNFIGIVGPGPPFSGMANSNRGRSAHAGTAV</sequence>
<dbReference type="OrthoDB" id="2150604at2759"/>